<dbReference type="GO" id="GO:0005634">
    <property type="term" value="C:nucleus"/>
    <property type="evidence" value="ECO:0007669"/>
    <property type="project" value="UniProtKB-SubCell"/>
</dbReference>
<keyword evidence="4" id="KW-0238">DNA-binding</keyword>
<dbReference type="PANTHER" id="PTHR31001:SF45">
    <property type="entry name" value="ZN(II)2CYS6 TRANSCRIPTION FACTOR (EUROFUNG)"/>
    <property type="match status" value="1"/>
</dbReference>
<dbReference type="PANTHER" id="PTHR31001">
    <property type="entry name" value="UNCHARACTERIZED TRANSCRIPTIONAL REGULATORY PROTEIN"/>
    <property type="match status" value="1"/>
</dbReference>
<comment type="subcellular location">
    <subcellularLocation>
        <location evidence="1">Nucleus</location>
    </subcellularLocation>
</comment>
<keyword evidence="2" id="KW-0479">Metal-binding</keyword>
<evidence type="ECO:0000259" key="8">
    <source>
        <dbReference type="PROSITE" id="PS50048"/>
    </source>
</evidence>
<dbReference type="Pfam" id="PF04082">
    <property type="entry name" value="Fungal_trans"/>
    <property type="match status" value="1"/>
</dbReference>
<feature type="region of interest" description="Disordered" evidence="7">
    <location>
        <begin position="353"/>
        <end position="387"/>
    </location>
</feature>
<dbReference type="Gene3D" id="4.10.240.10">
    <property type="entry name" value="Zn(2)-C6 fungal-type DNA-binding domain"/>
    <property type="match status" value="1"/>
</dbReference>
<dbReference type="STRING" id="1835702.A0A1F5LZM8"/>
<dbReference type="GO" id="GO:0008270">
    <property type="term" value="F:zinc ion binding"/>
    <property type="evidence" value="ECO:0007669"/>
    <property type="project" value="InterPro"/>
</dbReference>
<dbReference type="GeneID" id="34571090"/>
<dbReference type="SMART" id="SM00906">
    <property type="entry name" value="Fungal_trans"/>
    <property type="match status" value="1"/>
</dbReference>
<evidence type="ECO:0000256" key="4">
    <source>
        <dbReference type="ARBA" id="ARBA00023125"/>
    </source>
</evidence>
<name>A0A1F5LZM8_PENAI</name>
<comment type="caution">
    <text evidence="9">The sequence shown here is derived from an EMBL/GenBank/DDBJ whole genome shotgun (WGS) entry which is preliminary data.</text>
</comment>
<evidence type="ECO:0000313" key="10">
    <source>
        <dbReference type="Proteomes" id="UP000177622"/>
    </source>
</evidence>
<evidence type="ECO:0000256" key="1">
    <source>
        <dbReference type="ARBA" id="ARBA00004123"/>
    </source>
</evidence>
<keyword evidence="5" id="KW-0804">Transcription</keyword>
<dbReference type="GO" id="GO:0003677">
    <property type="term" value="F:DNA binding"/>
    <property type="evidence" value="ECO:0007669"/>
    <property type="project" value="UniProtKB-KW"/>
</dbReference>
<evidence type="ECO:0000256" key="7">
    <source>
        <dbReference type="SAM" id="MobiDB-lite"/>
    </source>
</evidence>
<feature type="domain" description="Zn(2)-C6 fungal-type" evidence="8">
    <location>
        <begin position="9"/>
        <end position="38"/>
    </location>
</feature>
<dbReference type="GO" id="GO:0000981">
    <property type="term" value="F:DNA-binding transcription factor activity, RNA polymerase II-specific"/>
    <property type="evidence" value="ECO:0007669"/>
    <property type="project" value="InterPro"/>
</dbReference>
<keyword evidence="6" id="KW-0539">Nucleus</keyword>
<evidence type="ECO:0000256" key="2">
    <source>
        <dbReference type="ARBA" id="ARBA00022723"/>
    </source>
</evidence>
<dbReference type="OrthoDB" id="2269373at2759"/>
<dbReference type="AlphaFoldDB" id="A0A1F5LZM8"/>
<proteinExistence type="predicted"/>
<dbReference type="CDD" id="cd12148">
    <property type="entry name" value="fungal_TF_MHR"/>
    <property type="match status" value="1"/>
</dbReference>
<dbReference type="GO" id="GO:0006351">
    <property type="term" value="P:DNA-templated transcription"/>
    <property type="evidence" value="ECO:0007669"/>
    <property type="project" value="InterPro"/>
</dbReference>
<reference evidence="9 10" key="1">
    <citation type="journal article" date="2016" name="Sci. Rep.">
        <title>Penicillium arizonense, a new, genome sequenced fungal species, reveals a high chemical diversity in secreted metabolites.</title>
        <authorList>
            <person name="Grijseels S."/>
            <person name="Nielsen J.C."/>
            <person name="Randelovic M."/>
            <person name="Nielsen J."/>
            <person name="Nielsen K.F."/>
            <person name="Workman M."/>
            <person name="Frisvad J.C."/>
        </authorList>
    </citation>
    <scope>NUCLEOTIDE SEQUENCE [LARGE SCALE GENOMIC DNA]</scope>
    <source>
        <strain evidence="9 10">CBS 141311</strain>
    </source>
</reference>
<dbReference type="SUPFAM" id="SSF57701">
    <property type="entry name" value="Zn2/Cys6 DNA-binding domain"/>
    <property type="match status" value="1"/>
</dbReference>
<dbReference type="Pfam" id="PF00172">
    <property type="entry name" value="Zn_clus"/>
    <property type="match status" value="1"/>
</dbReference>
<dbReference type="InterPro" id="IPR036864">
    <property type="entry name" value="Zn2-C6_fun-type_DNA-bd_sf"/>
</dbReference>
<keyword evidence="3" id="KW-0805">Transcription regulation</keyword>
<dbReference type="InterPro" id="IPR050613">
    <property type="entry name" value="Sec_Metabolite_Reg"/>
</dbReference>
<accession>A0A1F5LZM8</accession>
<evidence type="ECO:0000256" key="3">
    <source>
        <dbReference type="ARBA" id="ARBA00023015"/>
    </source>
</evidence>
<dbReference type="InterPro" id="IPR001138">
    <property type="entry name" value="Zn2Cys6_DnaBD"/>
</dbReference>
<dbReference type="EMBL" id="LXJU01000001">
    <property type="protein sequence ID" value="OGE58584.1"/>
    <property type="molecule type" value="Genomic_DNA"/>
</dbReference>
<gene>
    <name evidence="9" type="ORF">PENARI_c001G03121</name>
</gene>
<dbReference type="InterPro" id="IPR007219">
    <property type="entry name" value="XnlR_reg_dom"/>
</dbReference>
<protein>
    <recommendedName>
        <fullName evidence="8">Zn(2)-C6 fungal-type domain-containing protein</fullName>
    </recommendedName>
</protein>
<keyword evidence="10" id="KW-1185">Reference proteome</keyword>
<dbReference type="SMART" id="SM00066">
    <property type="entry name" value="GAL4"/>
    <property type="match status" value="1"/>
</dbReference>
<sequence length="659" mass="73719">MSGITRGHSCMLCQRRKVRCDKQKPCRNCVKANAECTVVPSRPRGKRNTPKPQGKDLAERLKKDSKWFAYYNEYRAADEMLHGSSDEESDRPTVHHAFDTMFNDTSGFPFVAGSLQAEPTSHPSSTQVIQLWQIYINNVNPLLKISHVPTLQPQIIEACTNPANIPKPISALMFGIYLTAVNSMDDEDVHNILGDDKPTAFARYRKAMEQALIDVNFMKSSDFMVLQAYFLYLITMRLWIDPRSLFCLIGIAVRMATRIGLHRDGAQFGLSPFETEQRRRLWWQIVVLDKRIAEITGSPISALSSMGADCRYPLNVNDTDLHPQSKEPPLPSAGMTEMTFSLTRIEITVASAPDGIRPNPKISNNAHPNNESCAADPSKPPKQNTNISENLDRYCKHMESAYLKHCDTKIPLQLFTLLMTRVSLYKLRVLDFVCRGTSSPDPDHKRQDAAFLAAIHMLESDNTIHTTASLRGLVWYSNMHIPLPGYIFLANEIRHRTTGELCERAWDAICQSPYHKGLSRNLRSPLHVALGQAILKAWGARERAELEGGKVLQPPVLVASLRETLPGHLTGQRAGRDMAGATMEAEDGSFFLRGSAPSSLNEAGNVMPGEHMMLDSMAGISDLPGSSSFDYNQTFWTNLMQAGAFGGFWEDSNYIMQQE</sequence>
<dbReference type="Proteomes" id="UP000177622">
    <property type="component" value="Unassembled WGS sequence"/>
</dbReference>
<evidence type="ECO:0000313" key="9">
    <source>
        <dbReference type="EMBL" id="OGE58584.1"/>
    </source>
</evidence>
<evidence type="ECO:0000256" key="5">
    <source>
        <dbReference type="ARBA" id="ARBA00023163"/>
    </source>
</evidence>
<feature type="compositionally biased region" description="Polar residues" evidence="7">
    <location>
        <begin position="361"/>
        <end position="372"/>
    </location>
</feature>
<evidence type="ECO:0000256" key="6">
    <source>
        <dbReference type="ARBA" id="ARBA00023242"/>
    </source>
</evidence>
<organism evidence="9 10">
    <name type="scientific">Penicillium arizonense</name>
    <dbReference type="NCBI Taxonomy" id="1835702"/>
    <lineage>
        <taxon>Eukaryota</taxon>
        <taxon>Fungi</taxon>
        <taxon>Dikarya</taxon>
        <taxon>Ascomycota</taxon>
        <taxon>Pezizomycotina</taxon>
        <taxon>Eurotiomycetes</taxon>
        <taxon>Eurotiomycetidae</taxon>
        <taxon>Eurotiales</taxon>
        <taxon>Aspergillaceae</taxon>
        <taxon>Penicillium</taxon>
    </lineage>
</organism>
<dbReference type="PROSITE" id="PS50048">
    <property type="entry name" value="ZN2_CY6_FUNGAL_2"/>
    <property type="match status" value="1"/>
</dbReference>
<dbReference type="CDD" id="cd00067">
    <property type="entry name" value="GAL4"/>
    <property type="match status" value="1"/>
</dbReference>
<dbReference type="RefSeq" id="XP_022494006.1">
    <property type="nucleotide sequence ID" value="XM_022626356.1"/>
</dbReference>